<organism evidence="1 2">
    <name type="scientific">Aequorivita ciconiae</name>
    <dbReference type="NCBI Taxonomy" id="2494375"/>
    <lineage>
        <taxon>Bacteria</taxon>
        <taxon>Pseudomonadati</taxon>
        <taxon>Bacteroidota</taxon>
        <taxon>Flavobacteriia</taxon>
        <taxon>Flavobacteriales</taxon>
        <taxon>Flavobacteriaceae</taxon>
        <taxon>Aequorivita</taxon>
    </lineage>
</organism>
<dbReference type="AlphaFoldDB" id="A0A410G074"/>
<proteinExistence type="predicted"/>
<dbReference type="Proteomes" id="UP000285517">
    <property type="component" value="Chromosome"/>
</dbReference>
<evidence type="ECO:0000313" key="1">
    <source>
        <dbReference type="EMBL" id="QAA80664.1"/>
    </source>
</evidence>
<accession>A0A410G074</accession>
<evidence type="ECO:0000313" key="2">
    <source>
        <dbReference type="Proteomes" id="UP000285517"/>
    </source>
</evidence>
<dbReference type="KEGG" id="aev:EI546_02490"/>
<sequence length="64" mass="7509">MLLKHDRCTKNNKNFVHYFALSRFVVSFCRDSLQSRFVVLSSRGAFPSCYLPIVMPFNNQSPHR</sequence>
<reference evidence="1 2" key="1">
    <citation type="submission" date="2019-01" db="EMBL/GenBank/DDBJ databases">
        <title>Complete genome sequencing of Aequorivita sp. H23M31.</title>
        <authorList>
            <person name="Bae J.-W."/>
        </authorList>
    </citation>
    <scope>NUCLEOTIDE SEQUENCE [LARGE SCALE GENOMIC DNA]</scope>
    <source>
        <strain evidence="1 2">H23M31</strain>
    </source>
</reference>
<protein>
    <submittedName>
        <fullName evidence="1">Uncharacterized protein</fullName>
    </submittedName>
</protein>
<keyword evidence="2" id="KW-1185">Reference proteome</keyword>
<name>A0A410G074_9FLAO</name>
<gene>
    <name evidence="1" type="ORF">EI546_02490</name>
</gene>
<dbReference type="EMBL" id="CP034951">
    <property type="protein sequence ID" value="QAA80664.1"/>
    <property type="molecule type" value="Genomic_DNA"/>
</dbReference>